<dbReference type="PANTHER" id="PTHR36766">
    <property type="entry name" value="PLANT BROAD-SPECTRUM MILDEW RESISTANCE PROTEIN RPW8"/>
    <property type="match status" value="1"/>
</dbReference>
<dbReference type="CDD" id="cd14798">
    <property type="entry name" value="RX-CC_like"/>
    <property type="match status" value="1"/>
</dbReference>
<proteinExistence type="predicted"/>
<dbReference type="SUPFAM" id="SSF52047">
    <property type="entry name" value="RNI-like"/>
    <property type="match status" value="1"/>
</dbReference>
<accession>A0AAN7J0I8</accession>
<feature type="domain" description="R13L1/DRL21-like LRR repeat region" evidence="10">
    <location>
        <begin position="697"/>
        <end position="818"/>
    </location>
</feature>
<dbReference type="FunFam" id="1.10.10.10:FF:000322">
    <property type="entry name" value="Probable disease resistance protein At1g63360"/>
    <property type="match status" value="1"/>
</dbReference>
<feature type="domain" description="Disease resistance R13L4/SHOC-2-like LRR" evidence="9">
    <location>
        <begin position="1038"/>
        <end position="1147"/>
    </location>
</feature>
<dbReference type="FunFam" id="1.10.8.430:FF:000003">
    <property type="entry name" value="Probable disease resistance protein At5g66910"/>
    <property type="match status" value="1"/>
</dbReference>
<dbReference type="InterPro" id="IPR038005">
    <property type="entry name" value="RX-like_CC"/>
</dbReference>
<dbReference type="EMBL" id="JAXUIC010000003">
    <property type="protein sequence ID" value="KAK4596259.1"/>
    <property type="molecule type" value="Genomic_DNA"/>
</dbReference>
<evidence type="ECO:0000256" key="4">
    <source>
        <dbReference type="ARBA" id="ARBA00022821"/>
    </source>
</evidence>
<dbReference type="Gene3D" id="3.40.50.300">
    <property type="entry name" value="P-loop containing nucleotide triphosphate hydrolases"/>
    <property type="match status" value="1"/>
</dbReference>
<protein>
    <recommendedName>
        <fullName evidence="13">CC-NBS-LRR protein</fullName>
    </recommendedName>
</protein>
<dbReference type="Gene3D" id="1.20.5.4130">
    <property type="match status" value="1"/>
</dbReference>
<name>A0AAN7J0I8_QUERU</name>
<keyword evidence="5" id="KW-0067">ATP-binding</keyword>
<dbReference type="Pfam" id="PF25019">
    <property type="entry name" value="LRR_R13L1-DRL21"/>
    <property type="match status" value="1"/>
</dbReference>
<dbReference type="Gene3D" id="1.10.8.430">
    <property type="entry name" value="Helical domain of apoptotic protease-activating factors"/>
    <property type="match status" value="1"/>
</dbReference>
<evidence type="ECO:0000256" key="1">
    <source>
        <dbReference type="ARBA" id="ARBA00022614"/>
    </source>
</evidence>
<dbReference type="AlphaFoldDB" id="A0AAN7J0I8"/>
<feature type="domain" description="NB-ARC" evidence="6">
    <location>
        <begin position="169"/>
        <end position="340"/>
    </location>
</feature>
<dbReference type="GO" id="GO:0005524">
    <property type="term" value="F:ATP binding"/>
    <property type="evidence" value="ECO:0007669"/>
    <property type="project" value="UniProtKB-KW"/>
</dbReference>
<dbReference type="InterPro" id="IPR032675">
    <property type="entry name" value="LRR_dom_sf"/>
</dbReference>
<keyword evidence="12" id="KW-1185">Reference proteome</keyword>
<dbReference type="PANTHER" id="PTHR36766:SF38">
    <property type="entry name" value="DISEASE RESISTANCE PROTEIN RGA3"/>
    <property type="match status" value="1"/>
</dbReference>
<evidence type="ECO:0000259" key="10">
    <source>
        <dbReference type="Pfam" id="PF25019"/>
    </source>
</evidence>
<evidence type="ECO:0008006" key="13">
    <source>
        <dbReference type="Google" id="ProtNLM"/>
    </source>
</evidence>
<dbReference type="PROSITE" id="PS51450">
    <property type="entry name" value="LRR"/>
    <property type="match status" value="1"/>
</dbReference>
<dbReference type="Gene3D" id="1.10.10.10">
    <property type="entry name" value="Winged helix-like DNA-binding domain superfamily/Winged helix DNA-binding domain"/>
    <property type="match status" value="1"/>
</dbReference>
<evidence type="ECO:0000256" key="2">
    <source>
        <dbReference type="ARBA" id="ARBA00022737"/>
    </source>
</evidence>
<evidence type="ECO:0000259" key="7">
    <source>
        <dbReference type="Pfam" id="PF18052"/>
    </source>
</evidence>
<evidence type="ECO:0000259" key="9">
    <source>
        <dbReference type="Pfam" id="PF23598"/>
    </source>
</evidence>
<dbReference type="GO" id="GO:0051707">
    <property type="term" value="P:response to other organism"/>
    <property type="evidence" value="ECO:0007669"/>
    <property type="project" value="UniProtKB-ARBA"/>
</dbReference>
<evidence type="ECO:0000256" key="3">
    <source>
        <dbReference type="ARBA" id="ARBA00022741"/>
    </source>
</evidence>
<evidence type="ECO:0000313" key="11">
    <source>
        <dbReference type="EMBL" id="KAK4596259.1"/>
    </source>
</evidence>
<keyword evidence="4" id="KW-0611">Plant defense</keyword>
<dbReference type="InterPro" id="IPR055414">
    <property type="entry name" value="LRR_R13L4/SHOC2-like"/>
</dbReference>
<dbReference type="InterPro" id="IPR027417">
    <property type="entry name" value="P-loop_NTPase"/>
</dbReference>
<dbReference type="Gene3D" id="3.80.10.10">
    <property type="entry name" value="Ribonuclease Inhibitor"/>
    <property type="match status" value="4"/>
</dbReference>
<sequence length="1206" mass="137362">MAEAIPFGLARKIIEKLSSTTFEEIGSIWGVKDELEKLKNTVSTIQAVLQDAEEQQDKNHQVRDWLKKLRDAVYDADDLLSDFSTEDLRRRVMGGEKIANKVRTFFSSSNQIAFHFKMAHKIKAIRERLDATANDRNKFQLIEHPLQTKVRERDQTHSFIREEEVVGREEDKKMIIDSLLNIDVEENVSFISIVGIGGLGKTTLAQYVYNDEKVSSYFELKMWICVSDVFDVKTIAEKIIGSATGMKPEILDMDHLQNRLRKELNQKKYLLVLDDVWNSNEELWCNLKRLLMDGSKGSKVVITTRTKLVAEITSTVSPYFLEGLSINQSWSLFKQMAFQKGQDTIDPNIEAIGMDIVQKCQGVPLAIKVIGRVLYFKKTKDEWSYIKDNEITNVTQGENGNGILPILKLSYDHLPSHLKCCVAYCSLFPKDYEISKLTLIQLWIAQGFIQSSDENVQLEEVANEYCMDLLWQSLFQEVREDRLGNITLKMHDLIHDLAQSVSRIDCTLVNSNATNINEEVHHLSFPFYNASFFEKNLSPLVKAKKIRTLILTSNHQFYNRKGEEESTLKKLITSFKCLRVLDLHGLRITTTPNCIDKLTYLKYLDLSKNDIEVLPNSIIRLLNLQTLKLSRCLKLKELPRDIQKLVNLKHLNIYCCDSLTHMPCGLGQLTSLQMLPLFVVSKDPAAFSSKHSGGLFELNKLNNVRGELCVKHLEGVNAVEAKAANLKDKQNLRNLKLSWNWEGNDGVDVCNEENLLEGLQPHHALKFLHVEGYMGVRFSSWLPSLTSLVNLKIWKSKVQHLPPLYQLPSLRHLDLRSMMDLEYISDQEITNDVSDLLASSSTTFFPSLESLQLLDCPNLKGWWRMDIVKINFDNDHNRVAITTSTSSHQNLPSFPCLSYLHISNCSNLTCMPLFPFLEDKLVLGNASLKPLQQTMNMTGASLLPSSPPLSKLKYFSLIRMQDIESLPEEWLQNLTSLEYLKIWACPRLKSLSRFTHLTSLKRLEIWECEEVDLFGNESDNGTQCVTTLQVIKISNVPHLITLPEWIGNFTSLQRLKINECPNLTSLPEGINKLTSLQNIEIFRCPNLKSLPEGISDLTSLQRLEINECPNLASLPEGMHRLTSLQSLRINNCPHLKERCLERIVADLAGCEKELHQFNEGFAGPMPTCSIQYRILDFENFSAARISAPAGRNGELGTTCKAYSLAV</sequence>
<dbReference type="InterPro" id="IPR002182">
    <property type="entry name" value="NB-ARC"/>
</dbReference>
<dbReference type="InterPro" id="IPR041118">
    <property type="entry name" value="Rx_N"/>
</dbReference>
<dbReference type="Proteomes" id="UP001324115">
    <property type="component" value="Unassembled WGS sequence"/>
</dbReference>
<dbReference type="InterPro" id="IPR042197">
    <property type="entry name" value="Apaf_helical"/>
</dbReference>
<dbReference type="InterPro" id="IPR001611">
    <property type="entry name" value="Leu-rich_rpt"/>
</dbReference>
<evidence type="ECO:0000259" key="6">
    <source>
        <dbReference type="Pfam" id="PF00931"/>
    </source>
</evidence>
<dbReference type="Pfam" id="PF23559">
    <property type="entry name" value="WHD_DRP"/>
    <property type="match status" value="1"/>
</dbReference>
<dbReference type="GO" id="GO:0006952">
    <property type="term" value="P:defense response"/>
    <property type="evidence" value="ECO:0007669"/>
    <property type="project" value="UniProtKB-KW"/>
</dbReference>
<dbReference type="InterPro" id="IPR036388">
    <property type="entry name" value="WH-like_DNA-bd_sf"/>
</dbReference>
<keyword evidence="1" id="KW-0433">Leucine-rich repeat</keyword>
<dbReference type="SUPFAM" id="SSF52540">
    <property type="entry name" value="P-loop containing nucleoside triphosphate hydrolases"/>
    <property type="match status" value="1"/>
</dbReference>
<evidence type="ECO:0000256" key="5">
    <source>
        <dbReference type="ARBA" id="ARBA00022840"/>
    </source>
</evidence>
<dbReference type="Pfam" id="PF23598">
    <property type="entry name" value="LRR_14"/>
    <property type="match status" value="1"/>
</dbReference>
<organism evidence="11 12">
    <name type="scientific">Quercus rubra</name>
    <name type="common">Northern red oak</name>
    <name type="synonym">Quercus borealis</name>
    <dbReference type="NCBI Taxonomy" id="3512"/>
    <lineage>
        <taxon>Eukaryota</taxon>
        <taxon>Viridiplantae</taxon>
        <taxon>Streptophyta</taxon>
        <taxon>Embryophyta</taxon>
        <taxon>Tracheophyta</taxon>
        <taxon>Spermatophyta</taxon>
        <taxon>Magnoliopsida</taxon>
        <taxon>eudicotyledons</taxon>
        <taxon>Gunneridae</taxon>
        <taxon>Pentapetalae</taxon>
        <taxon>rosids</taxon>
        <taxon>fabids</taxon>
        <taxon>Fagales</taxon>
        <taxon>Fagaceae</taxon>
        <taxon>Quercus</taxon>
    </lineage>
</organism>
<feature type="domain" description="Disease resistance N-terminal" evidence="7">
    <location>
        <begin position="12"/>
        <end position="97"/>
    </location>
</feature>
<keyword evidence="3" id="KW-0547">Nucleotide-binding</keyword>
<feature type="domain" description="Disease resistance protein winged helix" evidence="8">
    <location>
        <begin position="427"/>
        <end position="498"/>
    </location>
</feature>
<dbReference type="Pfam" id="PF00931">
    <property type="entry name" value="NB-ARC"/>
    <property type="match status" value="1"/>
</dbReference>
<reference evidence="11 12" key="1">
    <citation type="journal article" date="2023" name="G3 (Bethesda)">
        <title>A haplotype-resolved chromosome-scale genome for Quercus rubra L. provides insights into the genetics of adaptive traits for red oak species.</title>
        <authorList>
            <person name="Kapoor B."/>
            <person name="Jenkins J."/>
            <person name="Schmutz J."/>
            <person name="Zhebentyayeva T."/>
            <person name="Kuelheim C."/>
            <person name="Coggeshall M."/>
            <person name="Heim C."/>
            <person name="Lasky J.R."/>
            <person name="Leites L."/>
            <person name="Islam-Faridi N."/>
            <person name="Romero-Severson J."/>
            <person name="DeLeo V.L."/>
            <person name="Lucas S.M."/>
            <person name="Lazic D."/>
            <person name="Gailing O."/>
            <person name="Carlson J."/>
            <person name="Staton M."/>
        </authorList>
    </citation>
    <scope>NUCLEOTIDE SEQUENCE [LARGE SCALE GENOMIC DNA]</scope>
    <source>
        <strain evidence="11">Pseudo-F2</strain>
    </source>
</reference>
<evidence type="ECO:0000313" key="12">
    <source>
        <dbReference type="Proteomes" id="UP001324115"/>
    </source>
</evidence>
<comment type="caution">
    <text evidence="11">The sequence shown here is derived from an EMBL/GenBank/DDBJ whole genome shotgun (WGS) entry which is preliminary data.</text>
</comment>
<dbReference type="FunFam" id="3.40.50.300:FF:001091">
    <property type="entry name" value="Probable disease resistance protein At1g61300"/>
    <property type="match status" value="1"/>
</dbReference>
<gene>
    <name evidence="11" type="ORF">RGQ29_014338</name>
</gene>
<dbReference type="Pfam" id="PF18052">
    <property type="entry name" value="Rx_N"/>
    <property type="match status" value="1"/>
</dbReference>
<evidence type="ECO:0000259" key="8">
    <source>
        <dbReference type="Pfam" id="PF23559"/>
    </source>
</evidence>
<dbReference type="InterPro" id="IPR058922">
    <property type="entry name" value="WHD_DRP"/>
</dbReference>
<dbReference type="InterPro" id="IPR056789">
    <property type="entry name" value="LRR_R13L1-DRL21"/>
</dbReference>
<dbReference type="SUPFAM" id="SSF52058">
    <property type="entry name" value="L domain-like"/>
    <property type="match status" value="1"/>
</dbReference>
<dbReference type="PRINTS" id="PR00364">
    <property type="entry name" value="DISEASERSIST"/>
</dbReference>
<keyword evidence="2" id="KW-0677">Repeat</keyword>
<dbReference type="GO" id="GO:0043531">
    <property type="term" value="F:ADP binding"/>
    <property type="evidence" value="ECO:0007669"/>
    <property type="project" value="InterPro"/>
</dbReference>